<feature type="transmembrane region" description="Helical" evidence="16">
    <location>
        <begin position="485"/>
        <end position="508"/>
    </location>
</feature>
<keyword evidence="10 16" id="KW-1133">Transmembrane helix</keyword>
<dbReference type="Gene3D" id="1.20.210.10">
    <property type="entry name" value="Cytochrome c oxidase-like, subunit I domain"/>
    <property type="match status" value="1"/>
</dbReference>
<feature type="transmembrane region" description="Helical" evidence="16">
    <location>
        <begin position="340"/>
        <end position="360"/>
    </location>
</feature>
<feature type="transmembrane region" description="Helical" evidence="16">
    <location>
        <begin position="408"/>
        <end position="432"/>
    </location>
</feature>
<proteinExistence type="inferred from homology"/>
<dbReference type="CDD" id="cd01663">
    <property type="entry name" value="Cyt_c_Oxidase_I"/>
    <property type="match status" value="1"/>
</dbReference>
<dbReference type="InterPro" id="IPR036927">
    <property type="entry name" value="Cyt_c_oxase-like_su1_sf"/>
</dbReference>
<keyword evidence="8" id="KW-1278">Translocase</keyword>
<dbReference type="Proteomes" id="UP001378242">
    <property type="component" value="Unassembled WGS sequence"/>
</dbReference>
<dbReference type="InterPro" id="IPR000883">
    <property type="entry name" value="Cyt_C_Oxase_1"/>
</dbReference>
<evidence type="ECO:0000256" key="2">
    <source>
        <dbReference type="ARBA" id="ARBA00004673"/>
    </source>
</evidence>
<name>A0ABU9GET6_COBMA</name>
<dbReference type="EC" id="7.1.1.9" evidence="16"/>
<feature type="transmembrane region" description="Helical" evidence="16">
    <location>
        <begin position="219"/>
        <end position="247"/>
    </location>
</feature>
<evidence type="ECO:0000256" key="16">
    <source>
        <dbReference type="RuleBase" id="RU363061"/>
    </source>
</evidence>
<comment type="pathway">
    <text evidence="2 16">Energy metabolism; oxidative phosphorylation.</text>
</comment>
<keyword evidence="13 16" id="KW-0472">Membrane</keyword>
<keyword evidence="9 15" id="KW-0249">Electron transport</keyword>
<feature type="transmembrane region" description="Helical" evidence="16">
    <location>
        <begin position="309"/>
        <end position="328"/>
    </location>
</feature>
<evidence type="ECO:0000313" key="18">
    <source>
        <dbReference type="EMBL" id="MEL0616303.1"/>
    </source>
</evidence>
<dbReference type="PANTHER" id="PTHR10422">
    <property type="entry name" value="CYTOCHROME C OXIDASE SUBUNIT 1"/>
    <property type="match status" value="1"/>
</dbReference>
<dbReference type="NCBIfam" id="TIGR02891">
    <property type="entry name" value="CtaD_CoxA"/>
    <property type="match status" value="1"/>
</dbReference>
<dbReference type="EMBL" id="JBAKAP010000004">
    <property type="protein sequence ID" value="MEL0616303.1"/>
    <property type="molecule type" value="Genomic_DNA"/>
</dbReference>
<dbReference type="PRINTS" id="PR01165">
    <property type="entry name" value="CYCOXIDASEI"/>
</dbReference>
<comment type="subcellular location">
    <subcellularLocation>
        <location evidence="16">Cell membrane</location>
        <topology evidence="16">Multi-pass membrane protein</topology>
    </subcellularLocation>
    <subcellularLocation>
        <location evidence="1">Membrane</location>
        <topology evidence="1">Multi-pass membrane protein</topology>
    </subcellularLocation>
</comment>
<dbReference type="InterPro" id="IPR023615">
    <property type="entry name" value="Cyt_c_Oxase_su1_BS"/>
</dbReference>
<comment type="caution">
    <text evidence="18">The sequence shown here is derived from an EMBL/GenBank/DDBJ whole genome shotgun (WGS) entry which is preliminary data.</text>
</comment>
<dbReference type="Pfam" id="PF00115">
    <property type="entry name" value="COX1"/>
    <property type="match status" value="1"/>
</dbReference>
<dbReference type="PROSITE" id="PS51257">
    <property type="entry name" value="PROKAR_LIPOPROTEIN"/>
    <property type="match status" value="1"/>
</dbReference>
<evidence type="ECO:0000256" key="7">
    <source>
        <dbReference type="ARBA" id="ARBA00022723"/>
    </source>
</evidence>
<evidence type="ECO:0000256" key="12">
    <source>
        <dbReference type="ARBA" id="ARBA00023008"/>
    </source>
</evidence>
<dbReference type="RefSeq" id="WP_341542056.1">
    <property type="nucleotide sequence ID" value="NZ_JBAKAP010000004.1"/>
</dbReference>
<reference evidence="18 19" key="1">
    <citation type="submission" date="2024-02" db="EMBL/GenBank/DDBJ databases">
        <title>Bacteria isolated from the canopy kelp, Nereocystis luetkeana.</title>
        <authorList>
            <person name="Pfister C.A."/>
            <person name="Younker I.T."/>
            <person name="Light S.H."/>
        </authorList>
    </citation>
    <scope>NUCLEOTIDE SEQUENCE [LARGE SCALE GENOMIC DNA]</scope>
    <source>
        <strain evidence="18 19">TI.5.07</strain>
    </source>
</reference>
<evidence type="ECO:0000256" key="9">
    <source>
        <dbReference type="ARBA" id="ARBA00022982"/>
    </source>
</evidence>
<organism evidence="18 19">
    <name type="scientific">Cobetia marina</name>
    <name type="common">Deleya marina</name>
    <dbReference type="NCBI Taxonomy" id="28258"/>
    <lineage>
        <taxon>Bacteria</taxon>
        <taxon>Pseudomonadati</taxon>
        <taxon>Pseudomonadota</taxon>
        <taxon>Gammaproteobacteria</taxon>
        <taxon>Oceanospirillales</taxon>
        <taxon>Halomonadaceae</taxon>
        <taxon>Cobetia</taxon>
    </lineage>
</organism>
<dbReference type="PROSITE" id="PS00077">
    <property type="entry name" value="COX1_CUB"/>
    <property type="match status" value="1"/>
</dbReference>
<evidence type="ECO:0000313" key="19">
    <source>
        <dbReference type="Proteomes" id="UP001378242"/>
    </source>
</evidence>
<dbReference type="InterPro" id="IPR023616">
    <property type="entry name" value="Cyt_c_oxase-like_su1_dom"/>
</dbReference>
<evidence type="ECO:0000256" key="4">
    <source>
        <dbReference type="ARBA" id="ARBA00022617"/>
    </source>
</evidence>
<evidence type="ECO:0000256" key="1">
    <source>
        <dbReference type="ARBA" id="ARBA00004141"/>
    </source>
</evidence>
<evidence type="ECO:0000256" key="15">
    <source>
        <dbReference type="RuleBase" id="RU000370"/>
    </source>
</evidence>
<keyword evidence="12 16" id="KW-0186">Copper</keyword>
<evidence type="ECO:0000256" key="11">
    <source>
        <dbReference type="ARBA" id="ARBA00023004"/>
    </source>
</evidence>
<evidence type="ECO:0000256" key="10">
    <source>
        <dbReference type="ARBA" id="ARBA00022989"/>
    </source>
</evidence>
<comment type="function">
    <text evidence="16">Cytochrome c oxidase is the component of the respiratory chain that catalyzes the reduction of oxygen to water. Subunits 1-3 form the functional core of the enzyme complex. CO I is the catalytic subunit of the enzyme. Electrons originating in cytochrome c are transferred via the copper A center of subunit 2 and heme A of subunit 1 to the bimetallic center formed by heme A3 and copper B.</text>
</comment>
<evidence type="ECO:0000256" key="14">
    <source>
        <dbReference type="ARBA" id="ARBA00047816"/>
    </source>
</evidence>
<evidence type="ECO:0000256" key="13">
    <source>
        <dbReference type="ARBA" id="ARBA00023136"/>
    </source>
</evidence>
<keyword evidence="3 15" id="KW-0813">Transport</keyword>
<feature type="transmembrane region" description="Helical" evidence="16">
    <location>
        <begin position="372"/>
        <end position="396"/>
    </location>
</feature>
<feature type="domain" description="Cytochrome oxidase subunit I profile" evidence="17">
    <location>
        <begin position="38"/>
        <end position="548"/>
    </location>
</feature>
<feature type="transmembrane region" description="Helical" evidence="16">
    <location>
        <begin position="279"/>
        <end position="297"/>
    </location>
</feature>
<evidence type="ECO:0000256" key="8">
    <source>
        <dbReference type="ARBA" id="ARBA00022967"/>
    </source>
</evidence>
<keyword evidence="4 15" id="KW-0349">Heme</keyword>
<dbReference type="PANTHER" id="PTHR10422:SF18">
    <property type="entry name" value="CYTOCHROME C OXIDASE SUBUNIT 1"/>
    <property type="match status" value="1"/>
</dbReference>
<keyword evidence="6 15" id="KW-0812">Transmembrane</keyword>
<gene>
    <name evidence="18" type="primary">ctaD</name>
    <name evidence="18" type="ORF">V6243_05615</name>
</gene>
<dbReference type="PROSITE" id="PS50855">
    <property type="entry name" value="COX1"/>
    <property type="match status" value="1"/>
</dbReference>
<feature type="transmembrane region" description="Helical" evidence="16">
    <location>
        <begin position="95"/>
        <end position="116"/>
    </location>
</feature>
<feature type="transmembrane region" description="Helical" evidence="16">
    <location>
        <begin position="444"/>
        <end position="465"/>
    </location>
</feature>
<dbReference type="InterPro" id="IPR014241">
    <property type="entry name" value="Cyt_c_oxidase_su1_bac"/>
</dbReference>
<evidence type="ECO:0000256" key="3">
    <source>
        <dbReference type="ARBA" id="ARBA00022448"/>
    </source>
</evidence>
<keyword evidence="16" id="KW-1003">Cell membrane</keyword>
<feature type="transmembrane region" description="Helical" evidence="16">
    <location>
        <begin position="137"/>
        <end position="155"/>
    </location>
</feature>
<protein>
    <recommendedName>
        <fullName evidence="16">Cytochrome c oxidase subunit 1</fullName>
        <ecNumber evidence="16">7.1.1.9</ecNumber>
    </recommendedName>
</protein>
<keyword evidence="5 15" id="KW-0679">Respiratory chain</keyword>
<keyword evidence="7 16" id="KW-0479">Metal-binding</keyword>
<keyword evidence="19" id="KW-1185">Reference proteome</keyword>
<sequence length="554" mass="60998">MASEQPRKAVLQASESEGTAGGYSAGGSCAGGGHGTAPRGMLRWLLTTNHKDIGTLYLIFSLSMLFIGGIMALVIRTELFQPGLQMVQPEFFNQMTTMHGLIMVFGAIMPAFTGLANWMIPLQIGAPDMALPRLNNFSFWLLPVAFLLLLSTLLMEGGGPNFGWTFYAPLSTTYAPPSTSFFIFSLHIAGISSILGAINIIATILNLRAPGMRLMDMPLFVWTWLITAFLLIAVMPVLAGAITMMLFDINFGTSYFNAAGGGDPVLFQHLFWFFGHPEVYIMILPAFGIVSAIVPTFSRKRLFGYASMVYATGSIAIMSFLVWAHHMFAVGLPLVAELFFMYTTMLIAVPTGVKVFNWIATMFRGSLSFEPPMLFAIAFIVQFTIGGFSGLMLAIAPADFQYHDTYFVVAHFHYVLVPGALFAILAGAYYWLPKWTGFYPHEGLSKWHFWMSVIGVNLTFFPMHFSGLAGMPRRIPDYALQFADFNMLSSIGAFLFGISQLLFLVVIIKCARGGVRAPAKAWEGAVDLEWSVPSPAPLHTFEIPPQTRDGQIIR</sequence>
<evidence type="ECO:0000259" key="17">
    <source>
        <dbReference type="PROSITE" id="PS50855"/>
    </source>
</evidence>
<evidence type="ECO:0000256" key="6">
    <source>
        <dbReference type="ARBA" id="ARBA00022692"/>
    </source>
</evidence>
<keyword evidence="11 16" id="KW-0408">Iron</keyword>
<evidence type="ECO:0000256" key="5">
    <source>
        <dbReference type="ARBA" id="ARBA00022660"/>
    </source>
</evidence>
<feature type="transmembrane region" description="Helical" evidence="16">
    <location>
        <begin position="181"/>
        <end position="207"/>
    </location>
</feature>
<dbReference type="InterPro" id="IPR033944">
    <property type="entry name" value="Cyt_c_oxase_su1_dom"/>
</dbReference>
<accession>A0ABU9GET6</accession>
<feature type="transmembrane region" description="Helical" evidence="16">
    <location>
        <begin position="53"/>
        <end position="75"/>
    </location>
</feature>
<comment type="similarity">
    <text evidence="15">Belongs to the heme-copper respiratory oxidase family.</text>
</comment>
<dbReference type="SUPFAM" id="SSF81442">
    <property type="entry name" value="Cytochrome c oxidase subunit I-like"/>
    <property type="match status" value="1"/>
</dbReference>
<comment type="catalytic activity">
    <reaction evidence="14 16">
        <text>4 Fe(II)-[cytochrome c] + O2 + 8 H(+)(in) = 4 Fe(III)-[cytochrome c] + 2 H2O + 4 H(+)(out)</text>
        <dbReference type="Rhea" id="RHEA:11436"/>
        <dbReference type="Rhea" id="RHEA-COMP:10350"/>
        <dbReference type="Rhea" id="RHEA-COMP:14399"/>
        <dbReference type="ChEBI" id="CHEBI:15377"/>
        <dbReference type="ChEBI" id="CHEBI:15378"/>
        <dbReference type="ChEBI" id="CHEBI:15379"/>
        <dbReference type="ChEBI" id="CHEBI:29033"/>
        <dbReference type="ChEBI" id="CHEBI:29034"/>
        <dbReference type="EC" id="7.1.1.9"/>
    </reaction>
</comment>